<feature type="chain" id="PRO_5015664900" description="DUF1553 domain-containing protein" evidence="1">
    <location>
        <begin position="28"/>
        <end position="523"/>
    </location>
</feature>
<gene>
    <name evidence="4" type="ORF">C5Y93_03255</name>
</gene>
<dbReference type="PANTHER" id="PTHR35889">
    <property type="entry name" value="CYCLOINULO-OLIGOSACCHARIDE FRUCTANOTRANSFERASE-RELATED"/>
    <property type="match status" value="1"/>
</dbReference>
<evidence type="ECO:0008006" key="6">
    <source>
        <dbReference type="Google" id="ProtNLM"/>
    </source>
</evidence>
<proteinExistence type="predicted"/>
<feature type="domain" description="DUF1553" evidence="3">
    <location>
        <begin position="278"/>
        <end position="399"/>
    </location>
</feature>
<accession>A0A2S8GTE6</accession>
<dbReference type="Pfam" id="PF07587">
    <property type="entry name" value="PSD1"/>
    <property type="match status" value="1"/>
</dbReference>
<comment type="caution">
    <text evidence="4">The sequence shown here is derived from an EMBL/GenBank/DDBJ whole genome shotgun (WGS) entry which is preliminary data.</text>
</comment>
<dbReference type="PANTHER" id="PTHR35889:SF3">
    <property type="entry name" value="F-BOX DOMAIN-CONTAINING PROTEIN"/>
    <property type="match status" value="1"/>
</dbReference>
<dbReference type="InterPro" id="IPR022655">
    <property type="entry name" value="DUF1553"/>
</dbReference>
<evidence type="ECO:0000313" key="5">
    <source>
        <dbReference type="Proteomes" id="UP000237819"/>
    </source>
</evidence>
<evidence type="ECO:0000259" key="2">
    <source>
        <dbReference type="Pfam" id="PF07583"/>
    </source>
</evidence>
<reference evidence="4 5" key="1">
    <citation type="submission" date="2018-02" db="EMBL/GenBank/DDBJ databases">
        <title>Comparative genomes isolates from brazilian mangrove.</title>
        <authorList>
            <person name="Araujo J.E."/>
            <person name="Taketani R.G."/>
            <person name="Silva M.C.P."/>
            <person name="Loureco M.V."/>
            <person name="Andreote F.D."/>
        </authorList>
    </citation>
    <scope>NUCLEOTIDE SEQUENCE [LARGE SCALE GENOMIC DNA]</scope>
    <source>
        <strain evidence="4 5">Nap-Phe MGV</strain>
    </source>
</reference>
<name>A0A2S8GTE6_9BACT</name>
<feature type="signal peptide" evidence="1">
    <location>
        <begin position="1"/>
        <end position="27"/>
    </location>
</feature>
<evidence type="ECO:0000313" key="4">
    <source>
        <dbReference type="EMBL" id="PQO47686.1"/>
    </source>
</evidence>
<dbReference type="InterPro" id="IPR011444">
    <property type="entry name" value="DUF1549"/>
</dbReference>
<evidence type="ECO:0000256" key="1">
    <source>
        <dbReference type="SAM" id="SignalP"/>
    </source>
</evidence>
<protein>
    <recommendedName>
        <fullName evidence="6">DUF1553 domain-containing protein</fullName>
    </recommendedName>
</protein>
<feature type="domain" description="DUF1549" evidence="2">
    <location>
        <begin position="39"/>
        <end position="232"/>
    </location>
</feature>
<sequence length="523" mass="58736">MNVMHRSVCHFVPAVLLCLTLPLALFADQPPTAAELAEQIDRQIRSFQQVVEVTPSRQASDEEYLRRVYLDLAGRIPTVAEAREFLRDKSPDKRAELAKQLVDSGAHARHMATFWRRTWIPQGDTQEFRNLPEEFETWLTLELSSGAKYDEIVRKMLTVEIQDSTQSRASENLADRPAPESFLTASLRQPANLAANTTRAFLGLNLDCAQCHDHPFSRWTQEQFWETAAFFVRPSAKEAVGVDQFQVVIPETSKVVSATLFVDGEISWPEKLSQDSGRDALAHWVADSRNPYFAKNAVNRMWAHYFGVGLVEPLDDISEDNIALQPEILETLADAFVKSDFDLKLISEAIVRTEAYQRTSRASAGEEEQVDRLHYARMPVRGMSGEQLYDSLRTAAGMPAVRADLNAASRGGRDDRFSSSFFVEDPAQAERSILQTLTLMNGETTAEAIDPKQSPLIKVLVDAPFLNNDQKIDTLFLATLGRNPEAEELEMFVAHLQQADSTGEALSQMMWVLLNSAEFNTNH</sequence>
<evidence type="ECO:0000259" key="3">
    <source>
        <dbReference type="Pfam" id="PF07587"/>
    </source>
</evidence>
<dbReference type="Pfam" id="PF07583">
    <property type="entry name" value="PSCyt2"/>
    <property type="match status" value="1"/>
</dbReference>
<dbReference type="AlphaFoldDB" id="A0A2S8GTE6"/>
<dbReference type="Proteomes" id="UP000237819">
    <property type="component" value="Unassembled WGS sequence"/>
</dbReference>
<dbReference type="EMBL" id="PUHZ01000004">
    <property type="protein sequence ID" value="PQO47686.1"/>
    <property type="molecule type" value="Genomic_DNA"/>
</dbReference>
<organism evidence="4 5">
    <name type="scientific">Blastopirellula marina</name>
    <dbReference type="NCBI Taxonomy" id="124"/>
    <lineage>
        <taxon>Bacteria</taxon>
        <taxon>Pseudomonadati</taxon>
        <taxon>Planctomycetota</taxon>
        <taxon>Planctomycetia</taxon>
        <taxon>Pirellulales</taxon>
        <taxon>Pirellulaceae</taxon>
        <taxon>Blastopirellula</taxon>
    </lineage>
</organism>
<keyword evidence="1" id="KW-0732">Signal</keyword>